<dbReference type="InterPro" id="IPR050061">
    <property type="entry name" value="MurCDEF_pg_biosynth"/>
</dbReference>
<dbReference type="GO" id="GO:0005737">
    <property type="term" value="C:cytoplasm"/>
    <property type="evidence" value="ECO:0007669"/>
    <property type="project" value="UniProtKB-SubCell"/>
</dbReference>
<evidence type="ECO:0000256" key="8">
    <source>
        <dbReference type="ARBA" id="ARBA00022840"/>
    </source>
</evidence>
<dbReference type="InterPro" id="IPR005758">
    <property type="entry name" value="UDP-N-AcMur_Ala_ligase_MurC"/>
</dbReference>
<dbReference type="PANTHER" id="PTHR43445">
    <property type="entry name" value="UDP-N-ACETYLMURAMATE--L-ALANINE LIGASE-RELATED"/>
    <property type="match status" value="1"/>
</dbReference>
<comment type="pathway">
    <text evidence="2 14">Cell wall biogenesis; peptidoglycan biosynthesis.</text>
</comment>
<dbReference type="NCBIfam" id="TIGR01082">
    <property type="entry name" value="murC"/>
    <property type="match status" value="1"/>
</dbReference>
<sequence length="450" mass="49912">MNLNSVHNIYFIGIGGIGMSALARYFVANGKQVAGYDKTQTELTNELEALGIEVHFKDSIDNVSKNFLNAEKTLVVYTPAIPEAHSELHYFKENGFQILKRSKVLGLITQNTFCLAVAGTHGKTTTSSILGHLLAECGVEVTAFLGGISENYNSNLILKGSKVSVVEADEFDRSFLTLSPNLACITSMDADHLDIYEKKEALEESFKDFSKKIKPNGKLFVKKGLPLKGITYAVDEKADYYATNIRIENGSYVFDVKTPSQHIKDILFNLPGRHNLSNALIALAMAIEFGCAPYSLVSALASFKGVKRRFTYKIKTNSLVYIDDYAHHPEEINAVHQAVREMYPNKEVVVVFQPHLFSRTRDFIDEFAASLSQFDKVLLLDIYPAREMPIDGVTSSWLLSKINNQNKALIEKKNIALEIKKSNAQIVVTLGAGDIGVEVDKIKEQLSIAS</sequence>
<comment type="function">
    <text evidence="14">Cell wall formation.</text>
</comment>
<keyword evidence="4 14" id="KW-0963">Cytoplasm</keyword>
<comment type="subcellular location">
    <subcellularLocation>
        <location evidence="1 14">Cytoplasm</location>
    </subcellularLocation>
</comment>
<evidence type="ECO:0000256" key="6">
    <source>
        <dbReference type="ARBA" id="ARBA00022618"/>
    </source>
</evidence>
<dbReference type="GO" id="GO:0009252">
    <property type="term" value="P:peptidoglycan biosynthetic process"/>
    <property type="evidence" value="ECO:0007669"/>
    <property type="project" value="UniProtKB-UniRule"/>
</dbReference>
<dbReference type="SUPFAM" id="SSF51984">
    <property type="entry name" value="MurCD N-terminal domain"/>
    <property type="match status" value="1"/>
</dbReference>
<evidence type="ECO:0000313" key="18">
    <source>
        <dbReference type="EMBL" id="TJY36499.1"/>
    </source>
</evidence>
<feature type="domain" description="Mur ligase C-terminal" evidence="16">
    <location>
        <begin position="308"/>
        <end position="432"/>
    </location>
</feature>
<evidence type="ECO:0000256" key="12">
    <source>
        <dbReference type="ARBA" id="ARBA00023316"/>
    </source>
</evidence>
<evidence type="ECO:0000256" key="11">
    <source>
        <dbReference type="ARBA" id="ARBA00023306"/>
    </source>
</evidence>
<evidence type="ECO:0000256" key="10">
    <source>
        <dbReference type="ARBA" id="ARBA00022984"/>
    </source>
</evidence>
<keyword evidence="9 14" id="KW-0133">Cell shape</keyword>
<evidence type="ECO:0000256" key="2">
    <source>
        <dbReference type="ARBA" id="ARBA00004752"/>
    </source>
</evidence>
<organism evidence="18 19">
    <name type="scientific">Pontimicrobium aquaticum</name>
    <dbReference type="NCBI Taxonomy" id="2565367"/>
    <lineage>
        <taxon>Bacteria</taxon>
        <taxon>Pseudomonadati</taxon>
        <taxon>Bacteroidota</taxon>
        <taxon>Flavobacteriia</taxon>
        <taxon>Flavobacteriales</taxon>
        <taxon>Flavobacteriaceae</taxon>
        <taxon>Pontimicrobium</taxon>
    </lineage>
</organism>
<dbReference type="EC" id="6.3.2.8" evidence="3 14"/>
<dbReference type="GO" id="GO:0005524">
    <property type="term" value="F:ATP binding"/>
    <property type="evidence" value="ECO:0007669"/>
    <property type="project" value="UniProtKB-UniRule"/>
</dbReference>
<dbReference type="SUPFAM" id="SSF53244">
    <property type="entry name" value="MurD-like peptide ligases, peptide-binding domain"/>
    <property type="match status" value="1"/>
</dbReference>
<dbReference type="InterPro" id="IPR004101">
    <property type="entry name" value="Mur_ligase_C"/>
</dbReference>
<dbReference type="AlphaFoldDB" id="A0A4V5LQT7"/>
<dbReference type="Proteomes" id="UP000307657">
    <property type="component" value="Unassembled WGS sequence"/>
</dbReference>
<comment type="similarity">
    <text evidence="14">Belongs to the MurCDEF family.</text>
</comment>
<dbReference type="Gene3D" id="3.90.190.20">
    <property type="entry name" value="Mur ligase, C-terminal domain"/>
    <property type="match status" value="1"/>
</dbReference>
<comment type="catalytic activity">
    <reaction evidence="13 14">
        <text>UDP-N-acetyl-alpha-D-muramate + L-alanine + ATP = UDP-N-acetyl-alpha-D-muramoyl-L-alanine + ADP + phosphate + H(+)</text>
        <dbReference type="Rhea" id="RHEA:23372"/>
        <dbReference type="ChEBI" id="CHEBI:15378"/>
        <dbReference type="ChEBI" id="CHEBI:30616"/>
        <dbReference type="ChEBI" id="CHEBI:43474"/>
        <dbReference type="ChEBI" id="CHEBI:57972"/>
        <dbReference type="ChEBI" id="CHEBI:70757"/>
        <dbReference type="ChEBI" id="CHEBI:83898"/>
        <dbReference type="ChEBI" id="CHEBI:456216"/>
        <dbReference type="EC" id="6.3.2.8"/>
    </reaction>
</comment>
<evidence type="ECO:0000256" key="9">
    <source>
        <dbReference type="ARBA" id="ARBA00022960"/>
    </source>
</evidence>
<keyword evidence="12 14" id="KW-0961">Cell wall biogenesis/degradation</keyword>
<evidence type="ECO:0000256" key="13">
    <source>
        <dbReference type="ARBA" id="ARBA00047833"/>
    </source>
</evidence>
<dbReference type="OrthoDB" id="9804126at2"/>
<evidence type="ECO:0000256" key="14">
    <source>
        <dbReference type="HAMAP-Rule" id="MF_00046"/>
    </source>
</evidence>
<dbReference type="RefSeq" id="WP_136842683.1">
    <property type="nucleotide sequence ID" value="NZ_SUPL01000003.1"/>
</dbReference>
<keyword evidence="6 14" id="KW-0132">Cell division</keyword>
<dbReference type="GO" id="GO:0051301">
    <property type="term" value="P:cell division"/>
    <property type="evidence" value="ECO:0007669"/>
    <property type="project" value="UniProtKB-KW"/>
</dbReference>
<evidence type="ECO:0000256" key="5">
    <source>
        <dbReference type="ARBA" id="ARBA00022598"/>
    </source>
</evidence>
<dbReference type="UniPathway" id="UPA00219"/>
<dbReference type="Pfam" id="PF08245">
    <property type="entry name" value="Mur_ligase_M"/>
    <property type="match status" value="1"/>
</dbReference>
<evidence type="ECO:0000256" key="4">
    <source>
        <dbReference type="ARBA" id="ARBA00022490"/>
    </source>
</evidence>
<dbReference type="Gene3D" id="3.40.1190.10">
    <property type="entry name" value="Mur-like, catalytic domain"/>
    <property type="match status" value="1"/>
</dbReference>
<dbReference type="Pfam" id="PF01225">
    <property type="entry name" value="Mur_ligase"/>
    <property type="match status" value="1"/>
</dbReference>
<dbReference type="PANTHER" id="PTHR43445:SF3">
    <property type="entry name" value="UDP-N-ACETYLMURAMATE--L-ALANINE LIGASE"/>
    <property type="match status" value="1"/>
</dbReference>
<protein>
    <recommendedName>
        <fullName evidence="3 14">UDP-N-acetylmuramate--L-alanine ligase</fullName>
        <ecNumber evidence="3 14">6.3.2.8</ecNumber>
    </recommendedName>
    <alternativeName>
        <fullName evidence="14">UDP-N-acetylmuramoyl-L-alanine synthetase</fullName>
    </alternativeName>
</protein>
<dbReference type="SUPFAM" id="SSF53623">
    <property type="entry name" value="MurD-like peptide ligases, catalytic domain"/>
    <property type="match status" value="1"/>
</dbReference>
<keyword evidence="5 14" id="KW-0436">Ligase</keyword>
<dbReference type="GO" id="GO:0008763">
    <property type="term" value="F:UDP-N-acetylmuramate-L-alanine ligase activity"/>
    <property type="evidence" value="ECO:0007669"/>
    <property type="project" value="UniProtKB-UniRule"/>
</dbReference>
<evidence type="ECO:0000259" key="17">
    <source>
        <dbReference type="Pfam" id="PF08245"/>
    </source>
</evidence>
<keyword evidence="11 14" id="KW-0131">Cell cycle</keyword>
<dbReference type="GO" id="GO:0008360">
    <property type="term" value="P:regulation of cell shape"/>
    <property type="evidence" value="ECO:0007669"/>
    <property type="project" value="UniProtKB-KW"/>
</dbReference>
<evidence type="ECO:0000313" key="19">
    <source>
        <dbReference type="Proteomes" id="UP000307657"/>
    </source>
</evidence>
<feature type="domain" description="Mur ligase central" evidence="17">
    <location>
        <begin position="117"/>
        <end position="286"/>
    </location>
</feature>
<comment type="caution">
    <text evidence="18">The sequence shown here is derived from an EMBL/GenBank/DDBJ whole genome shotgun (WGS) entry which is preliminary data.</text>
</comment>
<dbReference type="Pfam" id="PF02875">
    <property type="entry name" value="Mur_ligase_C"/>
    <property type="match status" value="1"/>
</dbReference>
<evidence type="ECO:0000256" key="3">
    <source>
        <dbReference type="ARBA" id="ARBA00012211"/>
    </source>
</evidence>
<dbReference type="EMBL" id="SUPL01000003">
    <property type="protein sequence ID" value="TJY36499.1"/>
    <property type="molecule type" value="Genomic_DNA"/>
</dbReference>
<gene>
    <name evidence="14" type="primary">murC</name>
    <name evidence="18" type="ORF">E5167_07515</name>
</gene>
<reference evidence="18 19" key="1">
    <citation type="submission" date="2019-04" db="EMBL/GenBank/DDBJ databases">
        <title>Lacinutrix sp. nov., isolated from marine water.</title>
        <authorList>
            <person name="Kim W."/>
        </authorList>
    </citation>
    <scope>NUCLEOTIDE SEQUENCE [LARGE SCALE GENOMIC DNA]</scope>
    <source>
        <strain evidence="18 19">CAU 1491</strain>
    </source>
</reference>
<feature type="domain" description="Mur ligase N-terminal catalytic" evidence="15">
    <location>
        <begin position="9"/>
        <end position="110"/>
    </location>
</feature>
<proteinExistence type="inferred from homology"/>
<dbReference type="InterPro" id="IPR013221">
    <property type="entry name" value="Mur_ligase_cen"/>
</dbReference>
<feature type="binding site" evidence="14">
    <location>
        <begin position="119"/>
        <end position="125"/>
    </location>
    <ligand>
        <name>ATP</name>
        <dbReference type="ChEBI" id="CHEBI:30616"/>
    </ligand>
</feature>
<dbReference type="InterPro" id="IPR000713">
    <property type="entry name" value="Mur_ligase_N"/>
</dbReference>
<evidence type="ECO:0000256" key="1">
    <source>
        <dbReference type="ARBA" id="ARBA00004496"/>
    </source>
</evidence>
<evidence type="ECO:0000256" key="7">
    <source>
        <dbReference type="ARBA" id="ARBA00022741"/>
    </source>
</evidence>
<name>A0A4V5LQT7_9FLAO</name>
<keyword evidence="7 14" id="KW-0547">Nucleotide-binding</keyword>
<keyword evidence="10 14" id="KW-0573">Peptidoglycan synthesis</keyword>
<dbReference type="InterPro" id="IPR036615">
    <property type="entry name" value="Mur_ligase_C_dom_sf"/>
</dbReference>
<dbReference type="GO" id="GO:0071555">
    <property type="term" value="P:cell wall organization"/>
    <property type="evidence" value="ECO:0007669"/>
    <property type="project" value="UniProtKB-KW"/>
</dbReference>
<dbReference type="Gene3D" id="3.40.50.720">
    <property type="entry name" value="NAD(P)-binding Rossmann-like Domain"/>
    <property type="match status" value="1"/>
</dbReference>
<evidence type="ECO:0000259" key="16">
    <source>
        <dbReference type="Pfam" id="PF02875"/>
    </source>
</evidence>
<dbReference type="InterPro" id="IPR036565">
    <property type="entry name" value="Mur-like_cat_sf"/>
</dbReference>
<accession>A0A4V5LQT7</accession>
<evidence type="ECO:0000259" key="15">
    <source>
        <dbReference type="Pfam" id="PF01225"/>
    </source>
</evidence>
<dbReference type="HAMAP" id="MF_00046">
    <property type="entry name" value="MurC"/>
    <property type="match status" value="1"/>
</dbReference>
<keyword evidence="19" id="KW-1185">Reference proteome</keyword>
<keyword evidence="8 14" id="KW-0067">ATP-binding</keyword>